<reference evidence="1" key="1">
    <citation type="submission" date="2021-02" db="EMBL/GenBank/DDBJ databases">
        <authorList>
            <person name="Bekaert M."/>
        </authorList>
    </citation>
    <scope>NUCLEOTIDE SEQUENCE</scope>
    <source>
        <strain evidence="1">IoA-00</strain>
    </source>
</reference>
<keyword evidence="2" id="KW-1185">Reference proteome</keyword>
<name>A0A7R8D3M4_LEPSM</name>
<sequence>MVMRKLEIPNEHGLFTPLLESLPCKSILNKINTHFKSYLSKTILIYPDDPTLFGERTREELLASIETYFDTIYEFARSTSLLGTIAYSKQKTSVIRNEDHIKKYWRKVSNITKEPPQAIRKK</sequence>
<accession>A0A7R8D3M4</accession>
<evidence type="ECO:0000313" key="1">
    <source>
        <dbReference type="EMBL" id="CAF2985832.1"/>
    </source>
</evidence>
<protein>
    <submittedName>
        <fullName evidence="1">(salmon louse) hypothetical protein</fullName>
    </submittedName>
</protein>
<gene>
    <name evidence="1" type="ORF">LSAA_12356</name>
</gene>
<proteinExistence type="predicted"/>
<evidence type="ECO:0000313" key="2">
    <source>
        <dbReference type="Proteomes" id="UP000675881"/>
    </source>
</evidence>
<dbReference type="AlphaFoldDB" id="A0A7R8D3M4"/>
<organism evidence="1 2">
    <name type="scientific">Lepeophtheirus salmonis</name>
    <name type="common">Salmon louse</name>
    <name type="synonym">Caligus salmonis</name>
    <dbReference type="NCBI Taxonomy" id="72036"/>
    <lineage>
        <taxon>Eukaryota</taxon>
        <taxon>Metazoa</taxon>
        <taxon>Ecdysozoa</taxon>
        <taxon>Arthropoda</taxon>
        <taxon>Crustacea</taxon>
        <taxon>Multicrustacea</taxon>
        <taxon>Hexanauplia</taxon>
        <taxon>Copepoda</taxon>
        <taxon>Siphonostomatoida</taxon>
        <taxon>Caligidae</taxon>
        <taxon>Lepeophtheirus</taxon>
    </lineage>
</organism>
<dbReference type="EMBL" id="HG994585">
    <property type="protein sequence ID" value="CAF2985832.1"/>
    <property type="molecule type" value="Genomic_DNA"/>
</dbReference>
<dbReference type="Proteomes" id="UP000675881">
    <property type="component" value="Chromosome 6"/>
</dbReference>